<dbReference type="GO" id="GO:0008113">
    <property type="term" value="F:peptide-methionine (S)-S-oxide reductase activity"/>
    <property type="evidence" value="ECO:0007669"/>
    <property type="project" value="UniProtKB-EC"/>
</dbReference>
<dbReference type="eggNOG" id="COG0225">
    <property type="taxonomic scope" value="Bacteria"/>
</dbReference>
<evidence type="ECO:0000259" key="5">
    <source>
        <dbReference type="Pfam" id="PF01625"/>
    </source>
</evidence>
<dbReference type="Gene3D" id="3.30.1060.10">
    <property type="entry name" value="Peptide methionine sulphoxide reductase MsrA"/>
    <property type="match status" value="1"/>
</dbReference>
<dbReference type="EMBL" id="JRLX01000033">
    <property type="protein sequence ID" value="KGO84872.1"/>
    <property type="molecule type" value="Genomic_DNA"/>
</dbReference>
<comment type="catalytic activity">
    <reaction evidence="4">
        <text>[thioredoxin]-disulfide + L-methionine + H2O = L-methionine (S)-S-oxide + [thioredoxin]-dithiol</text>
        <dbReference type="Rhea" id="RHEA:19993"/>
        <dbReference type="Rhea" id="RHEA-COMP:10698"/>
        <dbReference type="Rhea" id="RHEA-COMP:10700"/>
        <dbReference type="ChEBI" id="CHEBI:15377"/>
        <dbReference type="ChEBI" id="CHEBI:29950"/>
        <dbReference type="ChEBI" id="CHEBI:50058"/>
        <dbReference type="ChEBI" id="CHEBI:57844"/>
        <dbReference type="ChEBI" id="CHEBI:58772"/>
        <dbReference type="EC" id="1.8.4.11"/>
    </reaction>
</comment>
<proteinExistence type="predicted"/>
<dbReference type="PANTHER" id="PTHR43774">
    <property type="entry name" value="PEPTIDE METHIONINE SULFOXIDE REDUCTASE"/>
    <property type="match status" value="1"/>
</dbReference>
<sequence length="168" mass="19144">MIKKAGFGGGCHWCTEAVFWALKGVMAVHQGWIASNGENHDLSEGVVVTYDATQISFDVLIAIHLYTHSSTSNHSMRGKYRSAIYTFDDNDIRPALHAIANLQKEFKNTIVTKVLPFCDFKLNREDSLNYYFSDPEKPFCENYINPKLKLLLQKFSGIVRNDKLEHII</sequence>
<evidence type="ECO:0000256" key="1">
    <source>
        <dbReference type="ARBA" id="ARBA00012502"/>
    </source>
</evidence>
<feature type="domain" description="Peptide methionine sulphoxide reductase MsrA" evidence="5">
    <location>
        <begin position="5"/>
        <end position="140"/>
    </location>
</feature>
<protein>
    <recommendedName>
        <fullName evidence="1">peptide-methionine (S)-S-oxide reductase</fullName>
        <ecNumber evidence="1">1.8.4.11</ecNumber>
    </recommendedName>
</protein>
<dbReference type="AlphaFoldDB" id="A0A0A2LWX1"/>
<evidence type="ECO:0000256" key="3">
    <source>
        <dbReference type="ARBA" id="ARBA00047806"/>
    </source>
</evidence>
<dbReference type="Proteomes" id="UP000030152">
    <property type="component" value="Unassembled WGS sequence"/>
</dbReference>
<accession>A0A0A2LWX1</accession>
<dbReference type="EC" id="1.8.4.11" evidence="1"/>
<evidence type="ECO:0000256" key="4">
    <source>
        <dbReference type="ARBA" id="ARBA00048782"/>
    </source>
</evidence>
<keyword evidence="2" id="KW-0560">Oxidoreductase</keyword>
<gene>
    <name evidence="6" type="ORF">Q765_19365</name>
</gene>
<comment type="caution">
    <text evidence="6">The sequence shown here is derived from an EMBL/GenBank/DDBJ whole genome shotgun (WGS) entry which is preliminary data.</text>
</comment>
<dbReference type="OrthoDB" id="4174719at2"/>
<dbReference type="RefSeq" id="WP_020215146.1">
    <property type="nucleotide sequence ID" value="NZ_JRLX01000033.1"/>
</dbReference>
<dbReference type="PANTHER" id="PTHR43774:SF1">
    <property type="entry name" value="PEPTIDE METHIONINE SULFOXIDE REDUCTASE MSRA 2"/>
    <property type="match status" value="1"/>
</dbReference>
<evidence type="ECO:0000313" key="6">
    <source>
        <dbReference type="EMBL" id="KGO84872.1"/>
    </source>
</evidence>
<evidence type="ECO:0000313" key="7">
    <source>
        <dbReference type="Proteomes" id="UP000030152"/>
    </source>
</evidence>
<dbReference type="SUPFAM" id="SSF55068">
    <property type="entry name" value="Peptide methionine sulfoxide reductase"/>
    <property type="match status" value="1"/>
</dbReference>
<dbReference type="InterPro" id="IPR002569">
    <property type="entry name" value="Met_Sox_Rdtase_MsrA_dom"/>
</dbReference>
<organism evidence="6 7">
    <name type="scientific">Flavobacterium rivuli WB 3.3-2 = DSM 21788</name>
    <dbReference type="NCBI Taxonomy" id="1121895"/>
    <lineage>
        <taxon>Bacteria</taxon>
        <taxon>Pseudomonadati</taxon>
        <taxon>Bacteroidota</taxon>
        <taxon>Flavobacteriia</taxon>
        <taxon>Flavobacteriales</taxon>
        <taxon>Flavobacteriaceae</taxon>
        <taxon>Flavobacterium</taxon>
    </lineage>
</organism>
<name>A0A0A2LWX1_9FLAO</name>
<evidence type="ECO:0000256" key="2">
    <source>
        <dbReference type="ARBA" id="ARBA00023002"/>
    </source>
</evidence>
<dbReference type="STRING" id="1121895.GCA_000378485_03968"/>
<dbReference type="InterPro" id="IPR036509">
    <property type="entry name" value="Met_Sox_Rdtase_MsrA_sf"/>
</dbReference>
<keyword evidence="7" id="KW-1185">Reference proteome</keyword>
<comment type="catalytic activity">
    <reaction evidence="3">
        <text>L-methionyl-[protein] + [thioredoxin]-disulfide + H2O = L-methionyl-(S)-S-oxide-[protein] + [thioredoxin]-dithiol</text>
        <dbReference type="Rhea" id="RHEA:14217"/>
        <dbReference type="Rhea" id="RHEA-COMP:10698"/>
        <dbReference type="Rhea" id="RHEA-COMP:10700"/>
        <dbReference type="Rhea" id="RHEA-COMP:12313"/>
        <dbReference type="Rhea" id="RHEA-COMP:12315"/>
        <dbReference type="ChEBI" id="CHEBI:15377"/>
        <dbReference type="ChEBI" id="CHEBI:16044"/>
        <dbReference type="ChEBI" id="CHEBI:29950"/>
        <dbReference type="ChEBI" id="CHEBI:44120"/>
        <dbReference type="ChEBI" id="CHEBI:50058"/>
        <dbReference type="EC" id="1.8.4.11"/>
    </reaction>
</comment>
<reference evidence="6 7" key="1">
    <citation type="submission" date="2013-09" db="EMBL/GenBank/DDBJ databases">
        <authorList>
            <person name="Zeng Z."/>
            <person name="Chen C."/>
        </authorList>
    </citation>
    <scope>NUCLEOTIDE SEQUENCE [LARGE SCALE GENOMIC DNA]</scope>
    <source>
        <strain evidence="6 7">WB 3.3-2</strain>
    </source>
</reference>
<dbReference type="Pfam" id="PF01625">
    <property type="entry name" value="PMSR"/>
    <property type="match status" value="1"/>
</dbReference>